<keyword evidence="2" id="KW-1185">Reference proteome</keyword>
<comment type="caution">
    <text evidence="1">The sequence shown here is derived from an EMBL/GenBank/DDBJ whole genome shotgun (WGS) entry which is preliminary data.</text>
</comment>
<reference evidence="1 2" key="1">
    <citation type="submission" date="2021-06" db="EMBL/GenBank/DDBJ databases">
        <authorList>
            <person name="Kallberg Y."/>
            <person name="Tangrot J."/>
            <person name="Rosling A."/>
        </authorList>
    </citation>
    <scope>NUCLEOTIDE SEQUENCE [LARGE SCALE GENOMIC DNA]</scope>
    <source>
        <strain evidence="1 2">120-4 pot B 10/14</strain>
    </source>
</reference>
<organism evidence="1 2">
    <name type="scientific">Gigaspora margarita</name>
    <dbReference type="NCBI Taxonomy" id="4874"/>
    <lineage>
        <taxon>Eukaryota</taxon>
        <taxon>Fungi</taxon>
        <taxon>Fungi incertae sedis</taxon>
        <taxon>Mucoromycota</taxon>
        <taxon>Glomeromycotina</taxon>
        <taxon>Glomeromycetes</taxon>
        <taxon>Diversisporales</taxon>
        <taxon>Gigasporaceae</taxon>
        <taxon>Gigaspora</taxon>
    </lineage>
</organism>
<sequence>MEHETITQTHVVATYLEHIKWMCSSRDESPPSDSKPYDSEQ</sequence>
<proteinExistence type="predicted"/>
<dbReference type="Proteomes" id="UP000789901">
    <property type="component" value="Unassembled WGS sequence"/>
</dbReference>
<accession>A0ABN7UM80</accession>
<gene>
    <name evidence="1" type="ORF">GMARGA_LOCUS7528</name>
</gene>
<evidence type="ECO:0000313" key="1">
    <source>
        <dbReference type="EMBL" id="CAG8614581.1"/>
    </source>
</evidence>
<dbReference type="EMBL" id="CAJVQB010003666">
    <property type="protein sequence ID" value="CAG8614581.1"/>
    <property type="molecule type" value="Genomic_DNA"/>
</dbReference>
<protein>
    <submittedName>
        <fullName evidence="1">29041_t:CDS:1</fullName>
    </submittedName>
</protein>
<name>A0ABN7UM80_GIGMA</name>
<evidence type="ECO:0000313" key="2">
    <source>
        <dbReference type="Proteomes" id="UP000789901"/>
    </source>
</evidence>